<dbReference type="InterPro" id="IPR007413">
    <property type="entry name" value="YcjX-like"/>
</dbReference>
<protein>
    <recommendedName>
        <fullName evidence="3">ATPase</fullName>
    </recommendedName>
</protein>
<gene>
    <name evidence="1" type="ordered locus">Shew_2493</name>
</gene>
<sequence length="481" mass="54053">MMNSFNRSLRQLGHHSKSLVKRTTDNHVRLAVTGLSGAGKTAFITGLVNQLLHAGVGQRHNALSLLQVSREGRLHGVKRALQPDLTIASFDYEGAMSALCGETPTWPQSTRTISELRLAIRYQPSAGFRAKFTDSATLYLDIVDYPGEWLLDLPMLKLSFKAWCQVQARRDAVLSQSAHYQAFVAACRELDLKQSADELKLKQIASLYQALLVDLVEQQGFYHAQPGRMLLPGELADTPILAFFPLLHLSEAELDAAEESPKHSYYQVLKQRYHSYVSQVVKPFYRDYFAKFDRQLVLVDCLTPLNRGKAQFDDMTGALDAIMESFHFGQSNLLRRLFAPRIDKLLFAASKVDHITRDQQGNVLSLLSHLVKRSQQHAQFEGCEVEVMAISAIKATQHGMVQSQGKSVEVVKGIELALNQEVTMFPGEVPTHLPGGDFWRRQGFEFVDFAPPRLAESGHQAQFEHIRLDHLLQFLLGDKLS</sequence>
<dbReference type="AlphaFoldDB" id="A3QFW1"/>
<reference evidence="1 2" key="1">
    <citation type="submission" date="2007-03" db="EMBL/GenBank/DDBJ databases">
        <title>Complete sequence of Shewanella loihica PV-4.</title>
        <authorList>
            <consortium name="US DOE Joint Genome Institute"/>
            <person name="Copeland A."/>
            <person name="Lucas S."/>
            <person name="Lapidus A."/>
            <person name="Barry K."/>
            <person name="Detter J.C."/>
            <person name="Glavina del Rio T."/>
            <person name="Hammon N."/>
            <person name="Israni S."/>
            <person name="Dalin E."/>
            <person name="Tice H."/>
            <person name="Pitluck S."/>
            <person name="Chain P."/>
            <person name="Malfatti S."/>
            <person name="Shin M."/>
            <person name="Vergez L."/>
            <person name="Schmutz J."/>
            <person name="Larimer F."/>
            <person name="Land M."/>
            <person name="Hauser L."/>
            <person name="Kyrpides N."/>
            <person name="Mikhailova N."/>
            <person name="Romine M.F."/>
            <person name="Serres G."/>
            <person name="Fredrickson J."/>
            <person name="Tiedje J."/>
            <person name="Richardson P."/>
        </authorList>
    </citation>
    <scope>NUCLEOTIDE SEQUENCE [LARGE SCALE GENOMIC DNA]</scope>
    <source>
        <strain evidence="2">ATCC BAA-1088 / PV-4</strain>
    </source>
</reference>
<accession>A3QFW1</accession>
<dbReference type="PANTHER" id="PTHR38605:SF1">
    <property type="entry name" value="ATPASE"/>
    <property type="match status" value="1"/>
</dbReference>
<dbReference type="STRING" id="323850.Shew_2493"/>
<dbReference type="EMBL" id="CP000606">
    <property type="protein sequence ID" value="ABO24359.1"/>
    <property type="molecule type" value="Genomic_DNA"/>
</dbReference>
<dbReference type="Pfam" id="PF04317">
    <property type="entry name" value="DUF463"/>
    <property type="match status" value="1"/>
</dbReference>
<evidence type="ECO:0008006" key="3">
    <source>
        <dbReference type="Google" id="ProtNLM"/>
    </source>
</evidence>
<evidence type="ECO:0000313" key="1">
    <source>
        <dbReference type="EMBL" id="ABO24359.1"/>
    </source>
</evidence>
<dbReference type="KEGG" id="slo:Shew_2493"/>
<proteinExistence type="predicted"/>
<dbReference type="PANTHER" id="PTHR38605">
    <property type="entry name" value="ATPASE-RELATED"/>
    <property type="match status" value="1"/>
</dbReference>
<dbReference type="SUPFAM" id="SSF52540">
    <property type="entry name" value="P-loop containing nucleoside triphosphate hydrolases"/>
    <property type="match status" value="1"/>
</dbReference>
<dbReference type="InterPro" id="IPR027417">
    <property type="entry name" value="P-loop_NTPase"/>
</dbReference>
<dbReference type="Proteomes" id="UP000001558">
    <property type="component" value="Chromosome"/>
</dbReference>
<organism evidence="1 2">
    <name type="scientific">Shewanella loihica (strain ATCC BAA-1088 / PV-4)</name>
    <dbReference type="NCBI Taxonomy" id="323850"/>
    <lineage>
        <taxon>Bacteria</taxon>
        <taxon>Pseudomonadati</taxon>
        <taxon>Pseudomonadota</taxon>
        <taxon>Gammaproteobacteria</taxon>
        <taxon>Alteromonadales</taxon>
        <taxon>Shewanellaceae</taxon>
        <taxon>Shewanella</taxon>
    </lineage>
</organism>
<dbReference type="eggNOG" id="COG3106">
    <property type="taxonomic scope" value="Bacteria"/>
</dbReference>
<keyword evidence="2" id="KW-1185">Reference proteome</keyword>
<dbReference type="PIRSF" id="PIRSF019381">
    <property type="entry name" value="YcjX"/>
    <property type="match status" value="1"/>
</dbReference>
<dbReference type="HOGENOM" id="CLU_043657_0_0_6"/>
<evidence type="ECO:0000313" key="2">
    <source>
        <dbReference type="Proteomes" id="UP000001558"/>
    </source>
</evidence>
<name>A3QFW1_SHELP</name>